<dbReference type="RefSeq" id="WP_136140572.1">
    <property type="nucleotide sequence ID" value="NZ_CP039247.1"/>
</dbReference>
<dbReference type="Proteomes" id="UP000296352">
    <property type="component" value="Chromosome"/>
</dbReference>
<evidence type="ECO:0000313" key="2">
    <source>
        <dbReference type="EMBL" id="QCB27741.1"/>
    </source>
</evidence>
<gene>
    <name evidence="2" type="ORF">CENDO_02215</name>
</gene>
<organism evidence="2 3">
    <name type="scientific">Corynebacterium endometrii</name>
    <dbReference type="NCBI Taxonomy" id="2488819"/>
    <lineage>
        <taxon>Bacteria</taxon>
        <taxon>Bacillati</taxon>
        <taxon>Actinomycetota</taxon>
        <taxon>Actinomycetes</taxon>
        <taxon>Mycobacteriales</taxon>
        <taxon>Corynebacteriaceae</taxon>
        <taxon>Corynebacterium</taxon>
    </lineage>
</organism>
<dbReference type="AlphaFoldDB" id="A0A4P7QDQ8"/>
<sequence>MDFDEFARGFRERTAARLVEFEKTLGKAQDEVEKAAQQAAKEASGGGAMGASGKAREAEDRQTPPRRRTTGQVKSVLRRG</sequence>
<protein>
    <submittedName>
        <fullName evidence="2">Uncharacterized protein</fullName>
    </submittedName>
</protein>
<proteinExistence type="predicted"/>
<feature type="region of interest" description="Disordered" evidence="1">
    <location>
        <begin position="32"/>
        <end position="80"/>
    </location>
</feature>
<evidence type="ECO:0000313" key="3">
    <source>
        <dbReference type="Proteomes" id="UP000296352"/>
    </source>
</evidence>
<keyword evidence="3" id="KW-1185">Reference proteome</keyword>
<evidence type="ECO:0000256" key="1">
    <source>
        <dbReference type="SAM" id="MobiDB-lite"/>
    </source>
</evidence>
<reference evidence="2 3" key="1">
    <citation type="submission" date="2019-04" db="EMBL/GenBank/DDBJ databases">
        <title>Corynebacterium endometrii sp. nov., isolated from the uterus of a cow with endometritis.</title>
        <authorList>
            <person name="Ballas P."/>
            <person name="Ruckert C."/>
            <person name="Wagener K."/>
            <person name="Drillich M."/>
            <person name="Kaempfer P."/>
            <person name="Busse H.-J."/>
            <person name="Ehling-Schulz M."/>
        </authorList>
    </citation>
    <scope>NUCLEOTIDE SEQUENCE [LARGE SCALE GENOMIC DNA]</scope>
    <source>
        <strain evidence="2 3">LMM-1653</strain>
    </source>
</reference>
<name>A0A4P7QDQ8_9CORY</name>
<dbReference type="EMBL" id="CP039247">
    <property type="protein sequence ID" value="QCB27741.1"/>
    <property type="molecule type" value="Genomic_DNA"/>
</dbReference>
<feature type="compositionally biased region" description="Basic and acidic residues" evidence="1">
    <location>
        <begin position="54"/>
        <end position="63"/>
    </location>
</feature>
<accession>A0A4P7QDQ8</accession>
<dbReference type="KEGG" id="cee:CENDO_02215"/>